<evidence type="ECO:0000256" key="7">
    <source>
        <dbReference type="SAM" id="MobiDB-lite"/>
    </source>
</evidence>
<feature type="transmembrane region" description="Helical" evidence="8">
    <location>
        <begin position="590"/>
        <end position="613"/>
    </location>
</feature>
<feature type="transmembrane region" description="Helical" evidence="8">
    <location>
        <begin position="640"/>
        <end position="657"/>
    </location>
</feature>
<evidence type="ECO:0000313" key="11">
    <source>
        <dbReference type="Proteomes" id="UP000646738"/>
    </source>
</evidence>
<name>A0ABQ3R8Q0_STRRR</name>
<feature type="transmembrane region" description="Helical" evidence="8">
    <location>
        <begin position="548"/>
        <end position="570"/>
    </location>
</feature>
<feature type="transmembrane region" description="Helical" evidence="8">
    <location>
        <begin position="211"/>
        <end position="236"/>
    </location>
</feature>
<reference evidence="11" key="1">
    <citation type="submission" date="2023-07" db="EMBL/GenBank/DDBJ databases">
        <title>Whole genome shotgun sequence of Streptomyces achromogenes subsp. rubradiris NBRC 14000.</title>
        <authorList>
            <person name="Komaki H."/>
            <person name="Tamura T."/>
        </authorList>
    </citation>
    <scope>NUCLEOTIDE SEQUENCE [LARGE SCALE GENOMIC DNA]</scope>
    <source>
        <strain evidence="11">NBRC 14000</strain>
    </source>
</reference>
<evidence type="ECO:0000256" key="6">
    <source>
        <dbReference type="ARBA" id="ARBA00023136"/>
    </source>
</evidence>
<evidence type="ECO:0000256" key="1">
    <source>
        <dbReference type="ARBA" id="ARBA00004651"/>
    </source>
</evidence>
<feature type="region of interest" description="Disordered" evidence="7">
    <location>
        <begin position="703"/>
        <end position="733"/>
    </location>
</feature>
<evidence type="ECO:0000313" key="10">
    <source>
        <dbReference type="EMBL" id="GHI52230.1"/>
    </source>
</evidence>
<dbReference type="PANTHER" id="PTHR33406:SF11">
    <property type="entry name" value="MEMBRANE PROTEIN SCO6666-RELATED"/>
    <property type="match status" value="1"/>
</dbReference>
<feature type="domain" description="Membrane transport protein MMPL" evidence="9">
    <location>
        <begin position="28"/>
        <end position="356"/>
    </location>
</feature>
<dbReference type="Proteomes" id="UP000646738">
    <property type="component" value="Unassembled WGS sequence"/>
</dbReference>
<protein>
    <submittedName>
        <fullName evidence="10">Membrane protein</fullName>
    </submittedName>
</protein>
<dbReference type="SUPFAM" id="SSF82866">
    <property type="entry name" value="Multidrug efflux transporter AcrB transmembrane domain"/>
    <property type="match status" value="2"/>
</dbReference>
<evidence type="ECO:0000259" key="9">
    <source>
        <dbReference type="Pfam" id="PF03176"/>
    </source>
</evidence>
<evidence type="ECO:0000256" key="3">
    <source>
        <dbReference type="ARBA" id="ARBA00022475"/>
    </source>
</evidence>
<feature type="transmembrane region" description="Helical" evidence="8">
    <location>
        <begin position="519"/>
        <end position="541"/>
    </location>
</feature>
<dbReference type="PANTHER" id="PTHR33406">
    <property type="entry name" value="MEMBRANE PROTEIN MJ1562-RELATED"/>
    <property type="match status" value="1"/>
</dbReference>
<dbReference type="EMBL" id="BNEA01000007">
    <property type="protein sequence ID" value="GHI52230.1"/>
    <property type="molecule type" value="Genomic_DNA"/>
</dbReference>
<dbReference type="Pfam" id="PF03176">
    <property type="entry name" value="MMPL"/>
    <property type="match status" value="2"/>
</dbReference>
<comment type="subcellular location">
    <subcellularLocation>
        <location evidence="1">Cell membrane</location>
        <topology evidence="1">Multi-pass membrane protein</topology>
    </subcellularLocation>
</comment>
<evidence type="ECO:0000256" key="5">
    <source>
        <dbReference type="ARBA" id="ARBA00022989"/>
    </source>
</evidence>
<feature type="transmembrane region" description="Helical" evidence="8">
    <location>
        <begin position="257"/>
        <end position="279"/>
    </location>
</feature>
<keyword evidence="3" id="KW-1003">Cell membrane</keyword>
<dbReference type="InterPro" id="IPR004869">
    <property type="entry name" value="MMPL_dom"/>
</dbReference>
<feature type="transmembrane region" description="Helical" evidence="8">
    <location>
        <begin position="291"/>
        <end position="313"/>
    </location>
</feature>
<keyword evidence="6 8" id="KW-0472">Membrane</keyword>
<evidence type="ECO:0000256" key="2">
    <source>
        <dbReference type="ARBA" id="ARBA00010157"/>
    </source>
</evidence>
<proteinExistence type="inferred from homology"/>
<feature type="transmembrane region" description="Helical" evidence="8">
    <location>
        <begin position="355"/>
        <end position="373"/>
    </location>
</feature>
<evidence type="ECO:0000256" key="4">
    <source>
        <dbReference type="ARBA" id="ARBA00022692"/>
    </source>
</evidence>
<keyword evidence="5 8" id="KW-1133">Transmembrane helix</keyword>
<sequence>MAAGLAAVCAWFGVSAHARLSPGGIVPTTTEAARADRALQRGFSATPPQLVLVARVTGARTVADPGAAAEAERLAQRLSADRSVSQVISYWRTGAPSLRAADGRSALVLVRLRGGEQETTRTAERLLPRLAGHHGPLDVAVTGEAASRAEALRTAREDQVRAELLALPLTALLLVVVFGSVVAALLPVAVGVLAVLGTTAVLRLLTSFTEVAVSAANVSSALGFALAVDYSLFLLARYREEKAATGTEEALRTTLRTAGRAVAFSAGTVILSLAALLVFPHTILRSVAYGGMAVTAFAAVGSLVVLPALLVVLGDRIDRFGIRPRRHRARRLAGHRAEALGRWGRTARAAMRRPGLVTVTLTAALLLLAAPFTRVQISLFDDRVAPASSTVAEAGALLREGYQLNAVIAPTTIVLPRFDLRRQAAALDAYARRVALQAGVDKVETATGTYTADGHKRPPDATASAFASSRGVWLSVATSGEPYSSANRDLARTLRELPAPAPVLVGGPGAVLNDVRQALFTRLPLCLFLAGAALFALTLALTRRPVMALTALLLNALSLAASFGALVFVFQEGHLAGLLGGFPVTGTTDALTPVLVFGIAFGLSMDYEILLLARICEEYRHTAPDGAAAIVRGLDRTARLFTWAALTLAVVMAALAASELILLKIIGVGLALAVVLDATVVRGLLAPAVLTLAGRATWWSPWPRRKSPAPPPAASPALAPAGLTGAEHPRSDR</sequence>
<keyword evidence="4 8" id="KW-0812">Transmembrane</keyword>
<feature type="domain" description="Membrane transport protein MMPL" evidence="9">
    <location>
        <begin position="459"/>
        <end position="706"/>
    </location>
</feature>
<dbReference type="RefSeq" id="WP_189997787.1">
    <property type="nucleotide sequence ID" value="NZ_BNCB01000016.1"/>
</dbReference>
<gene>
    <name evidence="10" type="ORF">Srubr_20760</name>
</gene>
<keyword evidence="11" id="KW-1185">Reference proteome</keyword>
<comment type="caution">
    <text evidence="10">The sequence shown here is derived from an EMBL/GenBank/DDBJ whole genome shotgun (WGS) entry which is preliminary data.</text>
</comment>
<evidence type="ECO:0000256" key="8">
    <source>
        <dbReference type="SAM" id="Phobius"/>
    </source>
</evidence>
<accession>A0ABQ3R8Q0</accession>
<organism evidence="10 11">
    <name type="scientific">Streptomyces rubradiris</name>
    <name type="common">Streptomyces achromogenes subsp. rubradiris</name>
    <dbReference type="NCBI Taxonomy" id="285531"/>
    <lineage>
        <taxon>Bacteria</taxon>
        <taxon>Bacillati</taxon>
        <taxon>Actinomycetota</taxon>
        <taxon>Actinomycetes</taxon>
        <taxon>Kitasatosporales</taxon>
        <taxon>Streptomycetaceae</taxon>
        <taxon>Streptomyces</taxon>
    </lineage>
</organism>
<dbReference type="InterPro" id="IPR050545">
    <property type="entry name" value="Mycobact_MmpL"/>
</dbReference>
<comment type="similarity">
    <text evidence="2">Belongs to the resistance-nodulation-cell division (RND) (TC 2.A.6) family. MmpL subfamily.</text>
</comment>
<dbReference type="Gene3D" id="1.20.1640.10">
    <property type="entry name" value="Multidrug efflux transporter AcrB transmembrane domain"/>
    <property type="match status" value="2"/>
</dbReference>
<feature type="transmembrane region" description="Helical" evidence="8">
    <location>
        <begin position="663"/>
        <end position="685"/>
    </location>
</feature>
<feature type="transmembrane region" description="Helical" evidence="8">
    <location>
        <begin position="164"/>
        <end position="183"/>
    </location>
</feature>